<dbReference type="EMBL" id="VJMI01004872">
    <property type="protein sequence ID" value="KAF0771446.1"/>
    <property type="molecule type" value="Genomic_DNA"/>
</dbReference>
<organism evidence="1 2">
    <name type="scientific">Aphanomyces astaci</name>
    <name type="common">Crayfish plague agent</name>
    <dbReference type="NCBI Taxonomy" id="112090"/>
    <lineage>
        <taxon>Eukaryota</taxon>
        <taxon>Sar</taxon>
        <taxon>Stramenopiles</taxon>
        <taxon>Oomycota</taxon>
        <taxon>Saprolegniomycetes</taxon>
        <taxon>Saprolegniales</taxon>
        <taxon>Verrucalvaceae</taxon>
        <taxon>Aphanomyces</taxon>
    </lineage>
</organism>
<dbReference type="Proteomes" id="UP000469452">
    <property type="component" value="Unassembled WGS sequence"/>
</dbReference>
<reference evidence="1 2" key="1">
    <citation type="submission" date="2019-06" db="EMBL/GenBank/DDBJ databases">
        <title>Genomics analysis of Aphanomyces spp. identifies a new class of oomycete effector associated with host adaptation.</title>
        <authorList>
            <person name="Gaulin E."/>
        </authorList>
    </citation>
    <scope>NUCLEOTIDE SEQUENCE [LARGE SCALE GENOMIC DNA]</scope>
    <source>
        <strain evidence="1 2">E</strain>
    </source>
</reference>
<proteinExistence type="predicted"/>
<sequence>MTRLDVMWNGSDSMASMHSSLVSASTLKKYTCIRQNMSEREREDDMIETEEEAAYVEAVRVLLSHAGRTPPVMPALPVPVDDKLPRRAHALSRKDRPKQVVLGLDVGLKVQQVVRVPDLELDRTLVFVRSAPGVAMTAKVAQHGGTVREVRLDTQAGPAKRLLLVSFTAMRKTSTHCHPH</sequence>
<evidence type="ECO:0000313" key="1">
    <source>
        <dbReference type="EMBL" id="KAF0771446.1"/>
    </source>
</evidence>
<evidence type="ECO:0000313" key="2">
    <source>
        <dbReference type="Proteomes" id="UP000469452"/>
    </source>
</evidence>
<accession>A0A6A5AFI7</accession>
<name>A0A6A5AFI7_APHAT</name>
<gene>
    <name evidence="1" type="ORF">AaE_002448</name>
</gene>
<dbReference type="AlphaFoldDB" id="A0A6A5AFI7"/>
<comment type="caution">
    <text evidence="1">The sequence shown here is derived from an EMBL/GenBank/DDBJ whole genome shotgun (WGS) entry which is preliminary data.</text>
</comment>
<protein>
    <submittedName>
        <fullName evidence="1">Uncharacterized protein</fullName>
    </submittedName>
</protein>